<evidence type="ECO:0000313" key="10">
    <source>
        <dbReference type="EMBL" id="ACO03787.1"/>
    </source>
</evidence>
<comment type="cofactor">
    <cofactor evidence="7">
        <name>Mg(2+)</name>
        <dbReference type="ChEBI" id="CHEBI:18420"/>
    </cofactor>
    <cofactor evidence="7">
        <name>Mn(2+)</name>
        <dbReference type="ChEBI" id="CHEBI:29035"/>
    </cofactor>
    <text evidence="7">Divalent metal cations. Prefers magnesium or manganese.</text>
</comment>
<keyword evidence="3 7" id="KW-0479">Metal-binding</keyword>
<dbReference type="AlphaFoldDB" id="C0QS04"/>
<gene>
    <name evidence="10" type="primary">maeB</name>
    <name evidence="10" type="ordered locus">PERMA_1685</name>
</gene>
<dbReference type="GO" id="GO:0046872">
    <property type="term" value="F:metal ion binding"/>
    <property type="evidence" value="ECO:0007669"/>
    <property type="project" value="UniProtKB-KW"/>
</dbReference>
<feature type="domain" description="Malic enzyme N-terminal" evidence="9">
    <location>
        <begin position="17"/>
        <end position="150"/>
    </location>
</feature>
<dbReference type="RefSeq" id="WP_012676026.1">
    <property type="nucleotide sequence ID" value="NC_012440.1"/>
</dbReference>
<keyword evidence="4 10" id="KW-0560">Oxidoreductase</keyword>
<dbReference type="FunFam" id="3.40.50.720:FF:000095">
    <property type="entry name" value="NADP-dependent malic enzyme"/>
    <property type="match status" value="1"/>
</dbReference>
<dbReference type="PANTHER" id="PTHR43237:SF4">
    <property type="entry name" value="NADP-DEPENDENT MALIC ENZYME"/>
    <property type="match status" value="1"/>
</dbReference>
<feature type="binding site" evidence="7">
    <location>
        <position position="161"/>
    </location>
    <ligand>
        <name>a divalent metal cation</name>
        <dbReference type="ChEBI" id="CHEBI:60240"/>
    </ligand>
</feature>
<dbReference type="KEGG" id="pmx:PERMA_1685"/>
<dbReference type="PaxDb" id="123214-PERMA_1685"/>
<dbReference type="Gene3D" id="3.40.50.10380">
    <property type="entry name" value="Malic enzyme, N-terminal domain"/>
    <property type="match status" value="1"/>
</dbReference>
<feature type="binding site" evidence="6">
    <location>
        <position position="283"/>
    </location>
    <ligand>
        <name>(S)-malate</name>
        <dbReference type="ChEBI" id="CHEBI:15589"/>
    </ligand>
</feature>
<reference evidence="10 11" key="1">
    <citation type="journal article" date="2009" name="J. Bacteriol.">
        <title>Complete and draft genome sequences of six members of the Aquificales.</title>
        <authorList>
            <person name="Reysenbach A.L."/>
            <person name="Hamamura N."/>
            <person name="Podar M."/>
            <person name="Griffiths E."/>
            <person name="Ferreira S."/>
            <person name="Hochstein R."/>
            <person name="Heidelberg J."/>
            <person name="Johnson J."/>
            <person name="Mead D."/>
            <person name="Pohorille A."/>
            <person name="Sarmiento M."/>
            <person name="Schweighofer K."/>
            <person name="Seshadri R."/>
            <person name="Voytek M.A."/>
        </authorList>
    </citation>
    <scope>NUCLEOTIDE SEQUENCE [LARGE SCALE GENOMIC DNA]</scope>
    <source>
        <strain evidence="11">DSM 14350 / EX-H1</strain>
    </source>
</reference>
<dbReference type="InterPro" id="IPR037062">
    <property type="entry name" value="Malic_N_dom_sf"/>
</dbReference>
<feature type="binding site" evidence="6">
    <location>
        <position position="314"/>
    </location>
    <ligand>
        <name>(S)-malate</name>
        <dbReference type="ChEBI" id="CHEBI:15589"/>
    </ligand>
</feature>
<dbReference type="SUPFAM" id="SSF51735">
    <property type="entry name" value="NAD(P)-binding Rossmann-fold domains"/>
    <property type="match status" value="1"/>
</dbReference>
<feature type="binding site" evidence="7">
    <location>
        <position position="135"/>
    </location>
    <ligand>
        <name>a divalent metal cation</name>
        <dbReference type="ChEBI" id="CHEBI:60240"/>
    </ligand>
</feature>
<name>C0QS04_PERMH</name>
<dbReference type="SMART" id="SM00919">
    <property type="entry name" value="Malic_M"/>
    <property type="match status" value="1"/>
</dbReference>
<dbReference type="Pfam" id="PF00390">
    <property type="entry name" value="malic"/>
    <property type="match status" value="1"/>
</dbReference>
<dbReference type="CDD" id="cd05311">
    <property type="entry name" value="NAD_bind_2_malic_enz"/>
    <property type="match status" value="1"/>
</dbReference>
<evidence type="ECO:0000313" key="11">
    <source>
        <dbReference type="Proteomes" id="UP000001366"/>
    </source>
</evidence>
<evidence type="ECO:0000256" key="6">
    <source>
        <dbReference type="PIRSR" id="PIRSR000106-2"/>
    </source>
</evidence>
<dbReference type="InterPro" id="IPR001891">
    <property type="entry name" value="Malic_OxRdtase"/>
</dbReference>
<proteinExistence type="inferred from homology"/>
<accession>C0QS04</accession>
<dbReference type="eggNOG" id="COG0281">
    <property type="taxonomic scope" value="Bacteria"/>
</dbReference>
<feature type="domain" description="Malic enzyme NAD-binding" evidence="8">
    <location>
        <begin position="162"/>
        <end position="395"/>
    </location>
</feature>
<dbReference type="InterPro" id="IPR012302">
    <property type="entry name" value="Malic_NAD-bd"/>
</dbReference>
<dbReference type="GO" id="GO:0004473">
    <property type="term" value="F:malate dehydrogenase (decarboxylating) (NADP+) activity"/>
    <property type="evidence" value="ECO:0007669"/>
    <property type="project" value="UniProtKB-EC"/>
</dbReference>
<keyword evidence="11" id="KW-1185">Reference proteome</keyword>
<comment type="cofactor">
    <cofactor evidence="1">
        <name>Mn(2+)</name>
        <dbReference type="ChEBI" id="CHEBI:29035"/>
    </cofactor>
</comment>
<feature type="active site" description="Proton donor" evidence="5">
    <location>
        <position position="38"/>
    </location>
</feature>
<organism evidence="10 11">
    <name type="scientific">Persephonella marina (strain DSM 14350 / EX-H1)</name>
    <dbReference type="NCBI Taxonomy" id="123214"/>
    <lineage>
        <taxon>Bacteria</taxon>
        <taxon>Pseudomonadati</taxon>
        <taxon>Aquificota</taxon>
        <taxon>Aquificia</taxon>
        <taxon>Aquificales</taxon>
        <taxon>Hydrogenothermaceae</taxon>
        <taxon>Persephonella</taxon>
    </lineage>
</organism>
<dbReference type="InterPro" id="IPR012301">
    <property type="entry name" value="Malic_N_dom"/>
</dbReference>
<dbReference type="PROSITE" id="PS00331">
    <property type="entry name" value="MALIC_ENZYMES"/>
    <property type="match status" value="1"/>
</dbReference>
<evidence type="ECO:0000256" key="3">
    <source>
        <dbReference type="ARBA" id="ARBA00022723"/>
    </source>
</evidence>
<dbReference type="GO" id="GO:0051287">
    <property type="term" value="F:NAD binding"/>
    <property type="evidence" value="ECO:0007669"/>
    <property type="project" value="InterPro"/>
</dbReference>
<evidence type="ECO:0000256" key="7">
    <source>
        <dbReference type="PIRSR" id="PIRSR000106-3"/>
    </source>
</evidence>
<dbReference type="SUPFAM" id="SSF53223">
    <property type="entry name" value="Aminoacid dehydrogenase-like, N-terminal domain"/>
    <property type="match status" value="1"/>
</dbReference>
<evidence type="ECO:0000256" key="5">
    <source>
        <dbReference type="PIRSR" id="PIRSR000106-1"/>
    </source>
</evidence>
<feature type="binding site" evidence="7">
    <location>
        <position position="136"/>
    </location>
    <ligand>
        <name>a divalent metal cation</name>
        <dbReference type="ChEBI" id="CHEBI:60240"/>
    </ligand>
</feature>
<dbReference type="Proteomes" id="UP000001366">
    <property type="component" value="Chromosome"/>
</dbReference>
<evidence type="ECO:0000256" key="1">
    <source>
        <dbReference type="ARBA" id="ARBA00001936"/>
    </source>
</evidence>
<dbReference type="PANTHER" id="PTHR43237">
    <property type="entry name" value="NADP-DEPENDENT MALIC ENZYME"/>
    <property type="match status" value="1"/>
</dbReference>
<dbReference type="InterPro" id="IPR015884">
    <property type="entry name" value="Malic_enzyme_CS"/>
</dbReference>
<dbReference type="Gene3D" id="3.40.50.720">
    <property type="entry name" value="NAD(P)-binding Rossmann-like Domain"/>
    <property type="match status" value="1"/>
</dbReference>
<dbReference type="EC" id="1.1.1.40" evidence="10"/>
<dbReference type="EMBL" id="CP001230">
    <property type="protein sequence ID" value="ACO03787.1"/>
    <property type="molecule type" value="Genomic_DNA"/>
</dbReference>
<feature type="active site" description="Proton acceptor" evidence="5">
    <location>
        <position position="93"/>
    </location>
</feature>
<comment type="similarity">
    <text evidence="2">Belongs to the malic enzymes family.</text>
</comment>
<dbReference type="SMART" id="SM01274">
    <property type="entry name" value="malic"/>
    <property type="match status" value="1"/>
</dbReference>
<dbReference type="FunFam" id="3.40.50.10380:FF:000003">
    <property type="entry name" value="NADP-dependent malic enzyme"/>
    <property type="match status" value="1"/>
</dbReference>
<dbReference type="STRING" id="123214.PERMA_1685"/>
<dbReference type="InterPro" id="IPR046346">
    <property type="entry name" value="Aminoacid_DH-like_N_sf"/>
</dbReference>
<evidence type="ECO:0000259" key="9">
    <source>
        <dbReference type="SMART" id="SM01274"/>
    </source>
</evidence>
<evidence type="ECO:0000256" key="4">
    <source>
        <dbReference type="ARBA" id="ARBA00023002"/>
    </source>
</evidence>
<dbReference type="InterPro" id="IPR045213">
    <property type="entry name" value="Malic_NAD-bd_bact_type"/>
</dbReference>
<evidence type="ECO:0000259" key="8">
    <source>
        <dbReference type="SMART" id="SM00919"/>
    </source>
</evidence>
<evidence type="ECO:0000256" key="2">
    <source>
        <dbReference type="ARBA" id="ARBA00008785"/>
    </source>
</evidence>
<dbReference type="Pfam" id="PF03949">
    <property type="entry name" value="Malic_M"/>
    <property type="match status" value="1"/>
</dbReference>
<dbReference type="PIRSF" id="PIRSF000106">
    <property type="entry name" value="ME"/>
    <property type="match status" value="1"/>
</dbReference>
<protein>
    <submittedName>
        <fullName evidence="10">NADP-dependent malic enzyme</fullName>
        <ecNumber evidence="10">1.1.1.40</ecNumber>
    </submittedName>
</protein>
<dbReference type="HOGENOM" id="CLU_034446_2_0_0"/>
<sequence>MKIKKEEALFYHNGDSPGKLEIKPKKPFKTQRDLSLAYTPGVAFPCLEIKEDPIRSYDYTIRSNLVGVVTNGTAVLGLGDIGSLASKPVMEGKALLFKRFAGIDVFDIEIDEKDPDKFCEVVKKISPTFGAINLEDIKAPECFYIEKKLKEELDIPVMHDDQHGTAIVSAAALLNAIEITGKDISQIRLVINGAGAAAIACGRLYRKLGVKNIIMLDSKGVISKKRDDLPEHKKEFATDENIRSLKEAMYGADVFIGLSKGNILSKNMVLSMNEEPIIFALANPTPEIFPEDVYSVRDDAIVATGRSDYPNQINNVIAFPFIFRGALDTRAESINDQMILSAIRGIAELAKKEVPEEIKEIYESDLRFGRDYIIPKPFDHRLLIEVPVKVAEASLKLGVARVKDFDLERYREDLKKLSYELLSSFK</sequence>
<dbReference type="InterPro" id="IPR051674">
    <property type="entry name" value="Malate_Decarboxylase"/>
</dbReference>
<dbReference type="InterPro" id="IPR036291">
    <property type="entry name" value="NAD(P)-bd_dom_sf"/>
</dbReference>